<dbReference type="Pfam" id="PF06580">
    <property type="entry name" value="His_kinase"/>
    <property type="match status" value="1"/>
</dbReference>
<dbReference type="GO" id="GO:0016020">
    <property type="term" value="C:membrane"/>
    <property type="evidence" value="ECO:0007669"/>
    <property type="project" value="InterPro"/>
</dbReference>
<keyword evidence="3" id="KW-0808">Transferase</keyword>
<dbReference type="InterPro" id="IPR050640">
    <property type="entry name" value="Bact_2-comp_sensor_kinase"/>
</dbReference>
<sequence>MTPTQLNNLKRIRKFIFLNLGIAFVLMVMFCPKCFLSWEGVVELIPDFIFSFLMSSTLSFGGFMVESYFDKKMSWIKFPVKRLLLTVTTYLLYSFIASYLLTAVFTILINDAETIRKIDWVKMMDNTILPVIVALIIITIFTARSWLYEWRNAAIETEQLRSERLAGQYQSLKDQLNPHFLFNSLNVLSGLVYESADQSAAFIQQLSKIYRYVLDVQQEELVPLSRELEFAQNYLSLQKLRFDDSLTYTISISTMQGYYLPPLSLQLLLENAIKHNVISNKNPLQITIKQEGESLEVSNNFQPKQTKEIESSGIGLENIKKRYELLSDRAPQIREIEKAYIVILPLLKVEK</sequence>
<dbReference type="InterPro" id="IPR036890">
    <property type="entry name" value="HATPase_C_sf"/>
</dbReference>
<feature type="transmembrane region" description="Helical" evidence="1">
    <location>
        <begin position="15"/>
        <end position="36"/>
    </location>
</feature>
<feature type="domain" description="Signal transduction histidine kinase internal region" evidence="2">
    <location>
        <begin position="168"/>
        <end position="246"/>
    </location>
</feature>
<dbReference type="AlphaFoldDB" id="A0A2T4DK50"/>
<keyword evidence="1" id="KW-1133">Transmembrane helix</keyword>
<evidence type="ECO:0000256" key="1">
    <source>
        <dbReference type="SAM" id="Phobius"/>
    </source>
</evidence>
<dbReference type="Proteomes" id="UP000240608">
    <property type="component" value="Unassembled WGS sequence"/>
</dbReference>
<accession>A0A2T4DK50</accession>
<dbReference type="InterPro" id="IPR010559">
    <property type="entry name" value="Sig_transdc_His_kin_internal"/>
</dbReference>
<feature type="transmembrane region" description="Helical" evidence="1">
    <location>
        <begin position="90"/>
        <end position="108"/>
    </location>
</feature>
<gene>
    <name evidence="3" type="ORF">C9994_12365</name>
</gene>
<dbReference type="GO" id="GO:0000155">
    <property type="term" value="F:phosphorelay sensor kinase activity"/>
    <property type="evidence" value="ECO:0007669"/>
    <property type="project" value="InterPro"/>
</dbReference>
<proteinExistence type="predicted"/>
<feature type="transmembrane region" description="Helical" evidence="1">
    <location>
        <begin position="48"/>
        <end position="69"/>
    </location>
</feature>
<feature type="transmembrane region" description="Helical" evidence="1">
    <location>
        <begin position="128"/>
        <end position="147"/>
    </location>
</feature>
<comment type="caution">
    <text evidence="3">The sequence shown here is derived from an EMBL/GenBank/DDBJ whole genome shotgun (WGS) entry which is preliminary data.</text>
</comment>
<organism evidence="3 4">
    <name type="scientific">Marivirga lumbricoides</name>
    <dbReference type="NCBI Taxonomy" id="1046115"/>
    <lineage>
        <taxon>Bacteria</taxon>
        <taxon>Pseudomonadati</taxon>
        <taxon>Bacteroidota</taxon>
        <taxon>Cytophagia</taxon>
        <taxon>Cytophagales</taxon>
        <taxon>Marivirgaceae</taxon>
        <taxon>Marivirga</taxon>
    </lineage>
</organism>
<dbReference type="EMBL" id="PYVU01000140">
    <property type="protein sequence ID" value="PTB94147.1"/>
    <property type="molecule type" value="Genomic_DNA"/>
</dbReference>
<protein>
    <submittedName>
        <fullName evidence="3">Histidine kinase</fullName>
    </submittedName>
</protein>
<keyword evidence="1" id="KW-0472">Membrane</keyword>
<dbReference type="PANTHER" id="PTHR34220:SF7">
    <property type="entry name" value="SENSOR HISTIDINE KINASE YPDA"/>
    <property type="match status" value="1"/>
</dbReference>
<name>A0A2T4DK50_9BACT</name>
<evidence type="ECO:0000313" key="3">
    <source>
        <dbReference type="EMBL" id="PTB94147.1"/>
    </source>
</evidence>
<reference evidence="3 4" key="1">
    <citation type="submission" date="2018-03" db="EMBL/GenBank/DDBJ databases">
        <title>Cross-interface Injection: A General Nanoliter Liquid Handling Method Applied to Single Cells Genome Amplification Automated Nanoliter Liquid Handling Applied to Single Cell Multiple Displacement Amplification.</title>
        <authorList>
            <person name="Yun J."/>
            <person name="Xu P."/>
            <person name="Xu J."/>
            <person name="Dai X."/>
            <person name="Wang Y."/>
            <person name="Zheng X."/>
            <person name="Cao C."/>
            <person name="Yi Q."/>
            <person name="Zhu Y."/>
            <person name="Wang L."/>
            <person name="Dong Z."/>
            <person name="Huang Y."/>
            <person name="Huang L."/>
            <person name="Du W."/>
        </authorList>
    </citation>
    <scope>NUCLEOTIDE SEQUENCE [LARGE SCALE GENOMIC DNA]</scope>
    <source>
        <strain evidence="3 4">Z-D1-2</strain>
    </source>
</reference>
<evidence type="ECO:0000313" key="4">
    <source>
        <dbReference type="Proteomes" id="UP000240608"/>
    </source>
</evidence>
<dbReference type="PANTHER" id="PTHR34220">
    <property type="entry name" value="SENSOR HISTIDINE KINASE YPDA"/>
    <property type="match status" value="1"/>
</dbReference>
<evidence type="ECO:0000259" key="2">
    <source>
        <dbReference type="Pfam" id="PF06580"/>
    </source>
</evidence>
<keyword evidence="1" id="KW-0812">Transmembrane</keyword>
<dbReference type="Gene3D" id="3.30.565.10">
    <property type="entry name" value="Histidine kinase-like ATPase, C-terminal domain"/>
    <property type="match status" value="1"/>
</dbReference>
<keyword evidence="3" id="KW-0418">Kinase</keyword>